<dbReference type="Proteomes" id="UP001162155">
    <property type="component" value="Unassembled WGS sequence"/>
</dbReference>
<reference evidence="1" key="1">
    <citation type="submission" date="2021-02" db="EMBL/GenBank/DDBJ databases">
        <title>Genome analysis of blister spot of apple pathogen from New York area.</title>
        <authorList>
            <person name="Kandel P."/>
            <person name="Hockett K.L."/>
            <person name="Santander R."/>
            <person name="Acimovic S."/>
        </authorList>
    </citation>
    <scope>NUCLEOTIDE SEQUENCE</scope>
    <source>
        <strain evidence="1">PSP1</strain>
    </source>
</reference>
<sequence length="179" mass="20082">MTIDWSKAPEGTTHCNQHNGVWIKLFSPDGGQYQAWINGCWEMGFGHMNNSYHKRPAKVIIEWNGEGRPPAGTVCEVTPHNTLWGFSEIGTYHCVVLAYHADFVWIDIGVPGVPVATRIDKVDFRPIRTAEQIAADEKRAGIEAIVTAFRYTEGQCTHCLTYSSAERLYDIGVRLQVSQ</sequence>
<evidence type="ECO:0000313" key="1">
    <source>
        <dbReference type="EMBL" id="MDH4623814.1"/>
    </source>
</evidence>
<protein>
    <submittedName>
        <fullName evidence="1">Uncharacterized protein</fullName>
    </submittedName>
</protein>
<dbReference type="AlphaFoldDB" id="A0AA43DUS4"/>
<organism evidence="1 2">
    <name type="scientific">Pseudomonas syringae pv. papulans</name>
    <dbReference type="NCBI Taxonomy" id="83963"/>
    <lineage>
        <taxon>Bacteria</taxon>
        <taxon>Pseudomonadati</taxon>
        <taxon>Pseudomonadota</taxon>
        <taxon>Gammaproteobacteria</taxon>
        <taxon>Pseudomonadales</taxon>
        <taxon>Pseudomonadaceae</taxon>
        <taxon>Pseudomonas</taxon>
        <taxon>Pseudomonas syringae</taxon>
    </lineage>
</organism>
<gene>
    <name evidence="1" type="ORF">JW322_19105</name>
</gene>
<proteinExistence type="predicted"/>
<dbReference type="RefSeq" id="WP_052810452.1">
    <property type="nucleotide sequence ID" value="NZ_JAFFRY010000026.1"/>
</dbReference>
<comment type="caution">
    <text evidence="1">The sequence shown here is derived from an EMBL/GenBank/DDBJ whole genome shotgun (WGS) entry which is preliminary data.</text>
</comment>
<evidence type="ECO:0000313" key="2">
    <source>
        <dbReference type="Proteomes" id="UP001162155"/>
    </source>
</evidence>
<name>A0AA43DUS4_PSESX</name>
<accession>A0AA43DUS4</accession>
<dbReference type="EMBL" id="JAFFRZ010000001">
    <property type="protein sequence ID" value="MDH4623814.1"/>
    <property type="molecule type" value="Genomic_DNA"/>
</dbReference>